<feature type="transmembrane region" description="Helical" evidence="1">
    <location>
        <begin position="969"/>
        <end position="989"/>
    </location>
</feature>
<feature type="transmembrane region" description="Helical" evidence="1">
    <location>
        <begin position="390"/>
        <end position="412"/>
    </location>
</feature>
<keyword evidence="1" id="KW-0812">Transmembrane</keyword>
<evidence type="ECO:0000313" key="2">
    <source>
        <dbReference type="EMBL" id="MEN7546343.1"/>
    </source>
</evidence>
<reference evidence="2 3" key="1">
    <citation type="submission" date="2024-04" db="EMBL/GenBank/DDBJ databases">
        <title>Novel genus in family Flammeovirgaceae.</title>
        <authorList>
            <person name="Nguyen T.H."/>
            <person name="Vuong T.Q."/>
            <person name="Le H."/>
            <person name="Kim S.-G."/>
        </authorList>
    </citation>
    <scope>NUCLEOTIDE SEQUENCE [LARGE SCALE GENOMIC DNA]</scope>
    <source>
        <strain evidence="2 3">JCM 23209</strain>
    </source>
</reference>
<dbReference type="Gene3D" id="3.30.70.1320">
    <property type="entry name" value="Multidrug efflux transporter AcrB pore domain like"/>
    <property type="match status" value="1"/>
</dbReference>
<dbReference type="InterPro" id="IPR027463">
    <property type="entry name" value="AcrB_DN_DC_subdom"/>
</dbReference>
<feature type="transmembrane region" description="Helical" evidence="1">
    <location>
        <begin position="337"/>
        <end position="356"/>
    </location>
</feature>
<evidence type="ECO:0000313" key="3">
    <source>
        <dbReference type="Proteomes" id="UP001403385"/>
    </source>
</evidence>
<feature type="transmembrane region" description="Helical" evidence="1">
    <location>
        <begin position="465"/>
        <end position="492"/>
    </location>
</feature>
<sequence length="1026" mass="112888">MNLTALALKFNRVTYTLLLMSITLGIVSYRNLPRDSMPPYTVRVASVVTNFPGASPERVELLITDKIEKVAQEIPEVETISSTSRTGLSVVNVELKDEVPAVKLQAIWDRLRRKIELIQADLPEGIYGPIVKDEDIGVVYGIIVGLKSDGFEYKELKEYAEDLRDELIRLEDAAKVEIGGIIEERIFVDFNNSELAKLGLSSNQLKSIISSTNIIIPAGEVNLGEERIILEPSGNLEAIEDIRNMLIPLGNSGETIPLGEITNVNWGYITPRESLVKINGEEAIALYISLIEGANIVQLGEEVDKLLLDHNQYLPVGLTAQRVASQDLDVNKNVNDFINNVFQSIVIVLLVMFLFLGVRTGVVVASLIPAAIIMTLLLMNQALIGLNQVSLAALIMALGMLVDNAIVMAESMMVKMEQGESGIDAAIAASKELMVPLLISSLTTSAAFLAFFLAESVMGEIMGPLFSVITLALLSSWLMALTIVPLLAVVIIKVKKQEGTPKPSLFDKLNIYYNHLLDMVLKRPLLVLFSIIALFVLSVFGFGFLPFVFMPDSERNLVTLDLNLPLGTNIESTQENIAKLEQFIKDSLLIHEERSKGIIDWSSFIGIGPNSYDLGYSPGEQNSGYAHLLINTSSGDDNDEVIRSLEHFCFAQLPDAQVTVKKLGSGGGASTPVQIRITGANPDELSLLKTQIKNQLIQTPGTKNVDDDWGPKIKKFLIQIDQARLRRSSLTNQDIAVSLSTVLSGYTVGEFRKEDNSIPIAMREEGSQSIHYENIESLNIFSQSTGNNVPLAQVATLLPRWEYSKILRRDLKRTVTVESQLQEGFTASEITSAIKPWLEQQSHSWKRGYSYEFGGEAESSSKAMDAVVEKLPLSFFIILFLLILQFNSVRKTIVVVSTIPLGLIGVVGGLLLANSYFSFTGFLGLISLAGIVINNAIVLLDRIQIELTEFNRPPVEAIKQAANERFRPILLTTFTTSLGLIPLWLGGGIMWEPMAIGIIFGLLFATVITLLFVPLMYKLLFGVKKA</sequence>
<dbReference type="InterPro" id="IPR001036">
    <property type="entry name" value="Acrflvin-R"/>
</dbReference>
<feature type="transmembrane region" description="Helical" evidence="1">
    <location>
        <begin position="893"/>
        <end position="913"/>
    </location>
</feature>
<feature type="transmembrane region" description="Helical" evidence="1">
    <location>
        <begin position="363"/>
        <end position="384"/>
    </location>
</feature>
<dbReference type="AlphaFoldDB" id="A0AAW9S1U8"/>
<organism evidence="2 3">
    <name type="scientific">Rapidithrix thailandica</name>
    <dbReference type="NCBI Taxonomy" id="413964"/>
    <lineage>
        <taxon>Bacteria</taxon>
        <taxon>Pseudomonadati</taxon>
        <taxon>Bacteroidota</taxon>
        <taxon>Cytophagia</taxon>
        <taxon>Cytophagales</taxon>
        <taxon>Flammeovirgaceae</taxon>
        <taxon>Rapidithrix</taxon>
    </lineage>
</organism>
<proteinExistence type="predicted"/>
<keyword evidence="3" id="KW-1185">Reference proteome</keyword>
<feature type="transmembrane region" description="Helical" evidence="1">
    <location>
        <begin position="867"/>
        <end position="886"/>
    </location>
</feature>
<feature type="transmembrane region" description="Helical" evidence="1">
    <location>
        <begin position="525"/>
        <end position="549"/>
    </location>
</feature>
<dbReference type="EMBL" id="JBDKWZ010000001">
    <property type="protein sequence ID" value="MEN7546343.1"/>
    <property type="molecule type" value="Genomic_DNA"/>
</dbReference>
<dbReference type="Pfam" id="PF00873">
    <property type="entry name" value="ACR_tran"/>
    <property type="match status" value="1"/>
</dbReference>
<dbReference type="Gene3D" id="3.30.70.1440">
    <property type="entry name" value="Multidrug efflux transporter AcrB pore domain"/>
    <property type="match status" value="1"/>
</dbReference>
<keyword evidence="1" id="KW-0472">Membrane</keyword>
<dbReference type="GO" id="GO:0005886">
    <property type="term" value="C:plasma membrane"/>
    <property type="evidence" value="ECO:0007669"/>
    <property type="project" value="TreeGrafter"/>
</dbReference>
<dbReference type="RefSeq" id="WP_346819131.1">
    <property type="nucleotide sequence ID" value="NZ_JBDKWZ010000001.1"/>
</dbReference>
<keyword evidence="1" id="KW-1133">Transmembrane helix</keyword>
<feature type="transmembrane region" description="Helical" evidence="1">
    <location>
        <begin position="433"/>
        <end position="453"/>
    </location>
</feature>
<feature type="transmembrane region" description="Helical" evidence="1">
    <location>
        <begin position="919"/>
        <end position="940"/>
    </location>
</feature>
<dbReference type="Gene3D" id="1.20.1640.10">
    <property type="entry name" value="Multidrug efflux transporter AcrB transmembrane domain"/>
    <property type="match status" value="2"/>
</dbReference>
<dbReference type="Gene3D" id="3.30.2090.10">
    <property type="entry name" value="Multidrug efflux transporter AcrB TolC docking domain, DN and DC subdomains"/>
    <property type="match status" value="2"/>
</dbReference>
<dbReference type="PANTHER" id="PTHR32063:SF18">
    <property type="entry name" value="CATION EFFLUX SYSTEM PROTEIN"/>
    <property type="match status" value="1"/>
</dbReference>
<dbReference type="SUPFAM" id="SSF82693">
    <property type="entry name" value="Multidrug efflux transporter AcrB pore domain, PN1, PN2, PC1 and PC2 subdomains"/>
    <property type="match status" value="2"/>
</dbReference>
<dbReference type="SUPFAM" id="SSF82714">
    <property type="entry name" value="Multidrug efflux transporter AcrB TolC docking domain, DN and DC subdomains"/>
    <property type="match status" value="2"/>
</dbReference>
<comment type="caution">
    <text evidence="2">The sequence shown here is derived from an EMBL/GenBank/DDBJ whole genome shotgun (WGS) entry which is preliminary data.</text>
</comment>
<evidence type="ECO:0000256" key="1">
    <source>
        <dbReference type="SAM" id="Phobius"/>
    </source>
</evidence>
<gene>
    <name evidence="2" type="ORF">AAG747_00395</name>
</gene>
<dbReference type="SUPFAM" id="SSF82866">
    <property type="entry name" value="Multidrug efflux transporter AcrB transmembrane domain"/>
    <property type="match status" value="2"/>
</dbReference>
<accession>A0AAW9S1U8</accession>
<dbReference type="PANTHER" id="PTHR32063">
    <property type="match status" value="1"/>
</dbReference>
<dbReference type="Proteomes" id="UP001403385">
    <property type="component" value="Unassembled WGS sequence"/>
</dbReference>
<dbReference type="GO" id="GO:0042910">
    <property type="term" value="F:xenobiotic transmembrane transporter activity"/>
    <property type="evidence" value="ECO:0007669"/>
    <property type="project" value="TreeGrafter"/>
</dbReference>
<dbReference type="Gene3D" id="3.30.70.1430">
    <property type="entry name" value="Multidrug efflux transporter AcrB pore domain"/>
    <property type="match status" value="2"/>
</dbReference>
<name>A0AAW9S1U8_9BACT</name>
<protein>
    <submittedName>
        <fullName evidence="2">Efflux RND transporter permease subunit</fullName>
    </submittedName>
</protein>
<dbReference type="PRINTS" id="PR00702">
    <property type="entry name" value="ACRIFLAVINRP"/>
</dbReference>
<feature type="transmembrane region" description="Helical" evidence="1">
    <location>
        <begin position="995"/>
        <end position="1017"/>
    </location>
</feature>